<dbReference type="SUPFAM" id="SSF55486">
    <property type="entry name" value="Metalloproteases ('zincins'), catalytic domain"/>
    <property type="match status" value="1"/>
</dbReference>
<dbReference type="InterPro" id="IPR024079">
    <property type="entry name" value="MetalloPept_cat_dom_sf"/>
</dbReference>
<accession>A0A2G9TR66</accession>
<feature type="region of interest" description="Disordered" evidence="9">
    <location>
        <begin position="1"/>
        <end position="28"/>
    </location>
</feature>
<dbReference type="GO" id="GO:0006508">
    <property type="term" value="P:proteolysis"/>
    <property type="evidence" value="ECO:0007669"/>
    <property type="project" value="UniProtKB-KW"/>
</dbReference>
<dbReference type="OrthoDB" id="5851760at2759"/>
<feature type="active site" evidence="7">
    <location>
        <position position="113"/>
    </location>
</feature>
<dbReference type="AlphaFoldDB" id="A0A2G9TR66"/>
<protein>
    <recommendedName>
        <fullName evidence="8">Metalloendopeptidase</fullName>
        <ecNumber evidence="8">3.4.24.-</ecNumber>
    </recommendedName>
</protein>
<keyword evidence="5 7" id="KW-0482">Metalloprotease</keyword>
<organism evidence="11 12">
    <name type="scientific">Teladorsagia circumcincta</name>
    <name type="common">Brown stomach worm</name>
    <name type="synonym">Ostertagia circumcincta</name>
    <dbReference type="NCBI Taxonomy" id="45464"/>
    <lineage>
        <taxon>Eukaryota</taxon>
        <taxon>Metazoa</taxon>
        <taxon>Ecdysozoa</taxon>
        <taxon>Nematoda</taxon>
        <taxon>Chromadorea</taxon>
        <taxon>Rhabditida</taxon>
        <taxon>Rhabditina</taxon>
        <taxon>Rhabditomorpha</taxon>
        <taxon>Strongyloidea</taxon>
        <taxon>Trichostrongylidae</taxon>
        <taxon>Teladorsagia</taxon>
    </lineage>
</organism>
<name>A0A2G9TR66_TELCI</name>
<dbReference type="SMART" id="SM00235">
    <property type="entry name" value="ZnMc"/>
    <property type="match status" value="1"/>
</dbReference>
<evidence type="ECO:0000256" key="1">
    <source>
        <dbReference type="ARBA" id="ARBA00022670"/>
    </source>
</evidence>
<dbReference type="PANTHER" id="PTHR10127:SF780">
    <property type="entry name" value="METALLOENDOPEPTIDASE"/>
    <property type="match status" value="1"/>
</dbReference>
<feature type="domain" description="Peptidase M12A" evidence="10">
    <location>
        <begin position="20"/>
        <end position="175"/>
    </location>
</feature>
<dbReference type="InterPro" id="IPR006026">
    <property type="entry name" value="Peptidase_Metallo"/>
</dbReference>
<dbReference type="PANTHER" id="PTHR10127">
    <property type="entry name" value="DISCOIDIN, CUB, EGF, LAMININ , AND ZINC METALLOPROTEASE DOMAIN CONTAINING"/>
    <property type="match status" value="1"/>
</dbReference>
<dbReference type="EMBL" id="KZ356936">
    <property type="protein sequence ID" value="PIO59790.1"/>
    <property type="molecule type" value="Genomic_DNA"/>
</dbReference>
<dbReference type="Gene3D" id="3.40.390.10">
    <property type="entry name" value="Collagenase (Catalytic Domain)"/>
    <property type="match status" value="1"/>
</dbReference>
<dbReference type="GO" id="GO:0008270">
    <property type="term" value="F:zinc ion binding"/>
    <property type="evidence" value="ECO:0007669"/>
    <property type="project" value="UniProtKB-UniRule"/>
</dbReference>
<feature type="binding site" evidence="7">
    <location>
        <position position="112"/>
    </location>
    <ligand>
        <name>Zn(2+)</name>
        <dbReference type="ChEBI" id="CHEBI:29105"/>
        <note>catalytic</note>
    </ligand>
</feature>
<comment type="caution">
    <text evidence="7">Lacks conserved residue(s) required for the propagation of feature annotation.</text>
</comment>
<feature type="binding site" evidence="7">
    <location>
        <position position="116"/>
    </location>
    <ligand>
        <name>Zn(2+)</name>
        <dbReference type="ChEBI" id="CHEBI:29105"/>
        <note>catalytic</note>
    </ligand>
</feature>
<dbReference type="GO" id="GO:0004222">
    <property type="term" value="F:metalloendopeptidase activity"/>
    <property type="evidence" value="ECO:0007669"/>
    <property type="project" value="UniProtKB-UniRule"/>
</dbReference>
<evidence type="ECO:0000259" key="10">
    <source>
        <dbReference type="PROSITE" id="PS51864"/>
    </source>
</evidence>
<evidence type="ECO:0000256" key="4">
    <source>
        <dbReference type="ARBA" id="ARBA00022833"/>
    </source>
</evidence>
<feature type="compositionally biased region" description="Basic and acidic residues" evidence="9">
    <location>
        <begin position="13"/>
        <end position="28"/>
    </location>
</feature>
<sequence>EQEDQLIDDISDDGTRSKRQAMRDPRYPGKRWHEGVKYYFDDNASPVVKSVFKKATELWKADTCIDFKEDKNAKDTIRVHVGTGCWSCVGRVGGLQNISLGQGCESIGTAAHEIGHALGFYHAHSRHDRDEFITVDVANIKPEWVDQFVLRTIANNYNYNLTYDWGSIMHYGATR</sequence>
<keyword evidence="2 7" id="KW-0479">Metal-binding</keyword>
<evidence type="ECO:0000256" key="7">
    <source>
        <dbReference type="PROSITE-ProRule" id="PRU01211"/>
    </source>
</evidence>
<evidence type="ECO:0000313" key="11">
    <source>
        <dbReference type="EMBL" id="PIO59790.1"/>
    </source>
</evidence>
<gene>
    <name evidence="11" type="ORF">TELCIR_18736</name>
</gene>
<keyword evidence="1 7" id="KW-0645">Protease</keyword>
<feature type="compositionally biased region" description="Acidic residues" evidence="9">
    <location>
        <begin position="1"/>
        <end position="12"/>
    </location>
</feature>
<evidence type="ECO:0000313" key="12">
    <source>
        <dbReference type="Proteomes" id="UP000230423"/>
    </source>
</evidence>
<evidence type="ECO:0000256" key="8">
    <source>
        <dbReference type="RuleBase" id="RU361183"/>
    </source>
</evidence>
<comment type="cofactor">
    <cofactor evidence="7 8">
        <name>Zn(2+)</name>
        <dbReference type="ChEBI" id="CHEBI:29105"/>
    </cofactor>
    <text evidence="7 8">Binds 1 zinc ion per subunit.</text>
</comment>
<feature type="binding site" evidence="7">
    <location>
        <position position="122"/>
    </location>
    <ligand>
        <name>Zn(2+)</name>
        <dbReference type="ChEBI" id="CHEBI:29105"/>
        <note>catalytic</note>
    </ligand>
</feature>
<dbReference type="InterPro" id="IPR001506">
    <property type="entry name" value="Peptidase_M12A"/>
</dbReference>
<evidence type="ECO:0000256" key="5">
    <source>
        <dbReference type="ARBA" id="ARBA00023049"/>
    </source>
</evidence>
<feature type="non-terminal residue" evidence="11">
    <location>
        <position position="1"/>
    </location>
</feature>
<evidence type="ECO:0000256" key="3">
    <source>
        <dbReference type="ARBA" id="ARBA00022801"/>
    </source>
</evidence>
<dbReference type="Pfam" id="PF01400">
    <property type="entry name" value="Astacin"/>
    <property type="match status" value="1"/>
</dbReference>
<dbReference type="CDD" id="cd04280">
    <property type="entry name" value="ZnMc_astacin_like"/>
    <property type="match status" value="1"/>
</dbReference>
<keyword evidence="6" id="KW-1015">Disulfide bond</keyword>
<keyword evidence="12" id="KW-1185">Reference proteome</keyword>
<reference evidence="11 12" key="1">
    <citation type="submission" date="2015-09" db="EMBL/GenBank/DDBJ databases">
        <title>Draft genome of the parasitic nematode Teladorsagia circumcincta isolate WARC Sus (inbred).</title>
        <authorList>
            <person name="Mitreva M."/>
        </authorList>
    </citation>
    <scope>NUCLEOTIDE SEQUENCE [LARGE SCALE GENOMIC DNA]</scope>
    <source>
        <strain evidence="11 12">S</strain>
    </source>
</reference>
<evidence type="ECO:0000256" key="2">
    <source>
        <dbReference type="ARBA" id="ARBA00022723"/>
    </source>
</evidence>
<dbReference type="EC" id="3.4.24.-" evidence="8"/>
<dbReference type="InterPro" id="IPR034035">
    <property type="entry name" value="Astacin-like_dom"/>
</dbReference>
<proteinExistence type="predicted"/>
<keyword evidence="4 7" id="KW-0862">Zinc</keyword>
<dbReference type="PROSITE" id="PS51864">
    <property type="entry name" value="ASTACIN"/>
    <property type="match status" value="1"/>
</dbReference>
<keyword evidence="3 7" id="KW-0378">Hydrolase</keyword>
<dbReference type="PRINTS" id="PR00480">
    <property type="entry name" value="ASTACIN"/>
</dbReference>
<evidence type="ECO:0000256" key="6">
    <source>
        <dbReference type="ARBA" id="ARBA00023157"/>
    </source>
</evidence>
<evidence type="ECO:0000256" key="9">
    <source>
        <dbReference type="SAM" id="MobiDB-lite"/>
    </source>
</evidence>
<dbReference type="Proteomes" id="UP000230423">
    <property type="component" value="Unassembled WGS sequence"/>
</dbReference>